<feature type="compositionally biased region" description="Polar residues" evidence="1">
    <location>
        <begin position="50"/>
        <end position="59"/>
    </location>
</feature>
<keyword evidence="3" id="KW-1185">Reference proteome</keyword>
<gene>
    <name evidence="2" type="ORF">NCGR_LOCUS66869</name>
</gene>
<sequence length="313" mass="35407">MLLIPMQVKSILSPLATGLISMGREMPIERRRSARLRLAAAAVRAPGQIDNESSCSSPADGTPRSPADDTRTSPDEESPCSHSSTCRRSSSILCRLDSGQQPHPRNMDDSKDAELLRILGYARMHQKQINSRWYQEDAVVERILKTSAINSMFPGIDLAMLKQRIQEFEKMVIDYNEGKLTTMPNQDLMLYVFSNIMHDYEQIPETPLNSGKRATLVSEELEAPSTKRARSESVDMVMYLSHPDAASKLLSSGFSMDDCTSRAQRLFKDDHHMLYSALTLLRQNIEIRQSFMTLEESYARGYIEYELKDSGML</sequence>
<reference evidence="2" key="1">
    <citation type="submission" date="2020-10" db="EMBL/GenBank/DDBJ databases">
        <authorList>
            <person name="Han B."/>
            <person name="Lu T."/>
            <person name="Zhao Q."/>
            <person name="Huang X."/>
            <person name="Zhao Y."/>
        </authorList>
    </citation>
    <scope>NUCLEOTIDE SEQUENCE</scope>
</reference>
<evidence type="ECO:0000313" key="2">
    <source>
        <dbReference type="EMBL" id="CAD6342766.1"/>
    </source>
</evidence>
<dbReference type="EMBL" id="CAJGYO010000600">
    <property type="protein sequence ID" value="CAD6342766.1"/>
    <property type="molecule type" value="Genomic_DNA"/>
</dbReference>
<evidence type="ECO:0000313" key="3">
    <source>
        <dbReference type="Proteomes" id="UP000604825"/>
    </source>
</evidence>
<proteinExistence type="predicted"/>
<comment type="caution">
    <text evidence="2">The sequence shown here is derived from an EMBL/GenBank/DDBJ whole genome shotgun (WGS) entry which is preliminary data.</text>
</comment>
<evidence type="ECO:0000256" key="1">
    <source>
        <dbReference type="SAM" id="MobiDB-lite"/>
    </source>
</evidence>
<name>A0A811SKT1_9POAL</name>
<organism evidence="2 3">
    <name type="scientific">Miscanthus lutarioriparius</name>
    <dbReference type="NCBI Taxonomy" id="422564"/>
    <lineage>
        <taxon>Eukaryota</taxon>
        <taxon>Viridiplantae</taxon>
        <taxon>Streptophyta</taxon>
        <taxon>Embryophyta</taxon>
        <taxon>Tracheophyta</taxon>
        <taxon>Spermatophyta</taxon>
        <taxon>Magnoliopsida</taxon>
        <taxon>Liliopsida</taxon>
        <taxon>Poales</taxon>
        <taxon>Poaceae</taxon>
        <taxon>PACMAD clade</taxon>
        <taxon>Panicoideae</taxon>
        <taxon>Andropogonodae</taxon>
        <taxon>Andropogoneae</taxon>
        <taxon>Saccharinae</taxon>
        <taxon>Miscanthus</taxon>
    </lineage>
</organism>
<dbReference type="AlphaFoldDB" id="A0A811SKT1"/>
<protein>
    <submittedName>
        <fullName evidence="2">Uncharacterized protein</fullName>
    </submittedName>
</protein>
<feature type="region of interest" description="Disordered" evidence="1">
    <location>
        <begin position="47"/>
        <end position="86"/>
    </location>
</feature>
<accession>A0A811SKT1</accession>
<dbReference type="Proteomes" id="UP000604825">
    <property type="component" value="Unassembled WGS sequence"/>
</dbReference>